<name>A0A024GPW0_9STRA</name>
<organism evidence="2 3">
    <name type="scientific">Albugo candida</name>
    <dbReference type="NCBI Taxonomy" id="65357"/>
    <lineage>
        <taxon>Eukaryota</taxon>
        <taxon>Sar</taxon>
        <taxon>Stramenopiles</taxon>
        <taxon>Oomycota</taxon>
        <taxon>Peronosporomycetes</taxon>
        <taxon>Albuginales</taxon>
        <taxon>Albuginaceae</taxon>
        <taxon>Albugo</taxon>
    </lineage>
</organism>
<gene>
    <name evidence="2" type="ORF">BN9_097360</name>
</gene>
<dbReference type="AlphaFoldDB" id="A0A024GPW0"/>
<dbReference type="OrthoDB" id="166332at2759"/>
<accession>A0A024GPW0</accession>
<protein>
    <submittedName>
        <fullName evidence="2">Uncharacterized protein</fullName>
    </submittedName>
</protein>
<proteinExistence type="predicted"/>
<sequence>MKLNDEIEYAYDQSNLKNNELIPVRKSSQTHKTRTRKLKDPNRRHFATKPVITDKWLQLDINDLRQDLRELYIMKQVLHTNLLSQHIRFQNSVTGIAQTYYEVFRNGYIAADHETRHDSSDISSYIHSVMDPHLQAGSLEGINLMFTQWESYTKLLSFSNFRLVSLDFIVIENTILVKTLGEFRFIVSRDTILGIFPHIIRNEALVQQIIGLQLTCNCTIDFHFDQFGRVMRYGEEADFMGAFQSALRNPLHLALLMEGALIHEESMLGEFDTLTVNEEPPETTEKPENVETQKASKASASDSEDLDDSNCSQSCHPRRNDVAFILS</sequence>
<comment type="caution">
    <text evidence="2">The sequence shown here is derived from an EMBL/GenBank/DDBJ whole genome shotgun (WGS) entry which is preliminary data.</text>
</comment>
<dbReference type="InParanoid" id="A0A024GPW0"/>
<evidence type="ECO:0000313" key="3">
    <source>
        <dbReference type="Proteomes" id="UP000053237"/>
    </source>
</evidence>
<feature type="region of interest" description="Disordered" evidence="1">
    <location>
        <begin position="277"/>
        <end position="314"/>
    </location>
</feature>
<dbReference type="EMBL" id="CAIX01000235">
    <property type="protein sequence ID" value="CCI48586.1"/>
    <property type="molecule type" value="Genomic_DNA"/>
</dbReference>
<feature type="compositionally biased region" description="Low complexity" evidence="1">
    <location>
        <begin position="292"/>
        <end position="301"/>
    </location>
</feature>
<evidence type="ECO:0000256" key="1">
    <source>
        <dbReference type="SAM" id="MobiDB-lite"/>
    </source>
</evidence>
<evidence type="ECO:0000313" key="2">
    <source>
        <dbReference type="EMBL" id="CCI48586.1"/>
    </source>
</evidence>
<keyword evidence="3" id="KW-1185">Reference proteome</keyword>
<dbReference type="Proteomes" id="UP000053237">
    <property type="component" value="Unassembled WGS sequence"/>
</dbReference>
<reference evidence="2 3" key="1">
    <citation type="submission" date="2012-05" db="EMBL/GenBank/DDBJ databases">
        <title>Recombination and specialization in a pathogen metapopulation.</title>
        <authorList>
            <person name="Gardiner A."/>
            <person name="Kemen E."/>
            <person name="Schultz-Larsen T."/>
            <person name="MacLean D."/>
            <person name="Van Oosterhout C."/>
            <person name="Jones J.D.G."/>
        </authorList>
    </citation>
    <scope>NUCLEOTIDE SEQUENCE [LARGE SCALE GENOMIC DNA]</scope>
    <source>
        <strain evidence="2 3">Ac Nc2</strain>
    </source>
</reference>